<evidence type="ECO:0000259" key="9">
    <source>
        <dbReference type="PROSITE" id="PS51194"/>
    </source>
</evidence>
<feature type="domain" description="Helicase ATP-binding" evidence="8">
    <location>
        <begin position="153"/>
        <end position="329"/>
    </location>
</feature>
<proteinExistence type="predicted"/>
<dbReference type="CDD" id="cd00268">
    <property type="entry name" value="DEADc"/>
    <property type="match status" value="1"/>
</dbReference>
<evidence type="ECO:0000256" key="5">
    <source>
        <dbReference type="PROSITE-ProRule" id="PRU00552"/>
    </source>
</evidence>
<evidence type="ECO:0000259" key="8">
    <source>
        <dbReference type="PROSITE" id="PS51192"/>
    </source>
</evidence>
<dbReference type="InterPro" id="IPR011545">
    <property type="entry name" value="DEAD/DEAH_box_helicase_dom"/>
</dbReference>
<feature type="domain" description="Helicase C-terminal" evidence="9">
    <location>
        <begin position="355"/>
        <end position="499"/>
    </location>
</feature>
<dbReference type="PROSITE" id="PS51192">
    <property type="entry name" value="HELICASE_ATP_BIND_1"/>
    <property type="match status" value="1"/>
</dbReference>
<reference evidence="11 12" key="1">
    <citation type="journal article" date="2014" name="PLoS Genet.">
        <title>The Genome of Spironucleus salmonicida Highlights a Fish Pathogen Adapted to Fluctuating Environments.</title>
        <authorList>
            <person name="Xu F."/>
            <person name="Jerlstrom-Hultqvist J."/>
            <person name="Einarsson E."/>
            <person name="Astvaldsson A."/>
            <person name="Svard S.G."/>
            <person name="Andersson J.O."/>
        </authorList>
    </citation>
    <scope>NUCLEOTIDE SEQUENCE</scope>
    <source>
        <strain evidence="12">ATCC 50377</strain>
    </source>
</reference>
<dbReference type="GO" id="GO:0003724">
    <property type="term" value="F:RNA helicase activity"/>
    <property type="evidence" value="ECO:0007669"/>
    <property type="project" value="InterPro"/>
</dbReference>
<dbReference type="OrthoDB" id="196131at2759"/>
<keyword evidence="2" id="KW-0378">Hydrolase</keyword>
<dbReference type="SMART" id="SM00487">
    <property type="entry name" value="DEXDc"/>
    <property type="match status" value="1"/>
</dbReference>
<dbReference type="InterPro" id="IPR001650">
    <property type="entry name" value="Helicase_C-like"/>
</dbReference>
<protein>
    <submittedName>
        <fullName evidence="11">ATP-dependent RNA helicase</fullName>
    </submittedName>
</protein>
<name>V6LR82_9EUKA</name>
<dbReference type="GO" id="GO:0005524">
    <property type="term" value="F:ATP binding"/>
    <property type="evidence" value="ECO:0007669"/>
    <property type="project" value="UniProtKB-KW"/>
</dbReference>
<evidence type="ECO:0000256" key="6">
    <source>
        <dbReference type="SAM" id="Coils"/>
    </source>
</evidence>
<organism evidence="11">
    <name type="scientific">Spironucleus salmonicida</name>
    <dbReference type="NCBI Taxonomy" id="348837"/>
    <lineage>
        <taxon>Eukaryota</taxon>
        <taxon>Metamonada</taxon>
        <taxon>Diplomonadida</taxon>
        <taxon>Hexamitidae</taxon>
        <taxon>Hexamitinae</taxon>
        <taxon>Spironucleus</taxon>
    </lineage>
</organism>
<dbReference type="EMBL" id="AUWU02000004">
    <property type="protein sequence ID" value="KAH0573525.1"/>
    <property type="molecule type" value="Genomic_DNA"/>
</dbReference>
<evidence type="ECO:0000313" key="11">
    <source>
        <dbReference type="EMBL" id="EST46196.1"/>
    </source>
</evidence>
<evidence type="ECO:0000313" key="12">
    <source>
        <dbReference type="EMBL" id="KAH0573525.1"/>
    </source>
</evidence>
<keyword evidence="3 11" id="KW-0347">Helicase</keyword>
<dbReference type="InterPro" id="IPR014001">
    <property type="entry name" value="Helicase_ATP-bd"/>
</dbReference>
<dbReference type="PANTHER" id="PTHR47959">
    <property type="entry name" value="ATP-DEPENDENT RNA HELICASE RHLE-RELATED"/>
    <property type="match status" value="1"/>
</dbReference>
<sequence length="579" mass="65618">MTDKNDNNPGIYVPPQLRQQLESGQVTSNIYVPQKQAFKPAQNSSYKQQSYTSQNSQQPRNFDGFNQLKTVGGGLTASEAMIYPPIERVLFDIEKRAIYESFDGMKQDITFPTNILPTKNAESIIDLQLPDIIMKNMARCHYSQLTPIQTCSIPIIQAKHDILALANTGAGKTAAFAIPIIQNLITNNQQHDRQCRPKALIIVPTRELAIQTTLSFYRLSFGTNLKVRIAYGGDSKYDQMQPLKQGCDILIGTPGRLNDFLKSSVINFEDVKYLVLDEMDRCFEDGFEIQVKTLVKTMPTKRQTLLFSATNPPAVLHFVKDYTNNVVQVKIGDSGVCKQIVQKVMVLKESQKFEQLVQLIEEYKEQKILVFTETKRKTGNLAYELNQKELRVEQLHGDMEQKERTMAMSRFKAGSRILICTDVAQRGIDLSGIGLVINYDLPKKTEDYTHRIGRTGRVGTAGVAISFVTTPVDYNLITYISQQIKENGGEISEDLQGLLSRNNFRGSRDNGDRREKSAYVERRDYGSNDRRDRGGNGRDRFSTVQQSARPESLFKPVPQQPKIDIQQQNVAEDIDWDEM</sequence>
<dbReference type="InterPro" id="IPR050079">
    <property type="entry name" value="DEAD_box_RNA_helicase"/>
</dbReference>
<accession>V6LR82</accession>
<dbReference type="InterPro" id="IPR014014">
    <property type="entry name" value="RNA_helicase_DEAD_Q_motif"/>
</dbReference>
<dbReference type="SMART" id="SM00490">
    <property type="entry name" value="HELICc"/>
    <property type="match status" value="1"/>
</dbReference>
<dbReference type="SUPFAM" id="SSF52540">
    <property type="entry name" value="P-loop containing nucleoside triphosphate hydrolases"/>
    <property type="match status" value="1"/>
</dbReference>
<evidence type="ECO:0000256" key="4">
    <source>
        <dbReference type="ARBA" id="ARBA00022840"/>
    </source>
</evidence>
<keyword evidence="13" id="KW-1185">Reference proteome</keyword>
<evidence type="ECO:0000256" key="1">
    <source>
        <dbReference type="ARBA" id="ARBA00022741"/>
    </source>
</evidence>
<dbReference type="VEuPathDB" id="GiardiaDB:SS50377_23459"/>
<dbReference type="PROSITE" id="PS51195">
    <property type="entry name" value="Q_MOTIF"/>
    <property type="match status" value="1"/>
</dbReference>
<keyword evidence="6" id="KW-0175">Coiled coil</keyword>
<keyword evidence="4" id="KW-0067">ATP-binding</keyword>
<dbReference type="Gene3D" id="3.40.50.300">
    <property type="entry name" value="P-loop containing nucleotide triphosphate hydrolases"/>
    <property type="match status" value="2"/>
</dbReference>
<feature type="compositionally biased region" description="Basic and acidic residues" evidence="7">
    <location>
        <begin position="506"/>
        <end position="541"/>
    </location>
</feature>
<evidence type="ECO:0000256" key="3">
    <source>
        <dbReference type="ARBA" id="ARBA00022806"/>
    </source>
</evidence>
<dbReference type="PANTHER" id="PTHR47959:SF1">
    <property type="entry name" value="ATP-DEPENDENT RNA HELICASE DBPA"/>
    <property type="match status" value="1"/>
</dbReference>
<feature type="region of interest" description="Disordered" evidence="7">
    <location>
        <begin position="42"/>
        <end position="62"/>
    </location>
</feature>
<dbReference type="CDD" id="cd18787">
    <property type="entry name" value="SF2_C_DEAD"/>
    <property type="match status" value="1"/>
</dbReference>
<dbReference type="GO" id="GO:0003676">
    <property type="term" value="F:nucleic acid binding"/>
    <property type="evidence" value="ECO:0007669"/>
    <property type="project" value="InterPro"/>
</dbReference>
<dbReference type="PROSITE" id="PS51194">
    <property type="entry name" value="HELICASE_CTER"/>
    <property type="match status" value="1"/>
</dbReference>
<dbReference type="GO" id="GO:0016787">
    <property type="term" value="F:hydrolase activity"/>
    <property type="evidence" value="ECO:0007669"/>
    <property type="project" value="UniProtKB-KW"/>
</dbReference>
<dbReference type="EMBL" id="KI546083">
    <property type="protein sequence ID" value="EST46196.1"/>
    <property type="molecule type" value="Genomic_DNA"/>
</dbReference>
<dbReference type="InterPro" id="IPR044742">
    <property type="entry name" value="DEAD/DEAH_RhlB"/>
</dbReference>
<dbReference type="Pfam" id="PF00270">
    <property type="entry name" value="DEAD"/>
    <property type="match status" value="1"/>
</dbReference>
<feature type="short sequence motif" description="Q motif" evidence="5">
    <location>
        <begin position="122"/>
        <end position="150"/>
    </location>
</feature>
<dbReference type="Pfam" id="PF00271">
    <property type="entry name" value="Helicase_C"/>
    <property type="match status" value="1"/>
</dbReference>
<feature type="domain" description="DEAD-box RNA helicase Q" evidence="10">
    <location>
        <begin position="122"/>
        <end position="150"/>
    </location>
</feature>
<dbReference type="AlphaFoldDB" id="V6LR82"/>
<gene>
    <name evidence="11" type="ORF">SS50377_13791</name>
    <name evidence="12" type="ORF">SS50377_23459</name>
</gene>
<evidence type="ECO:0000313" key="13">
    <source>
        <dbReference type="Proteomes" id="UP000018208"/>
    </source>
</evidence>
<feature type="region of interest" description="Disordered" evidence="7">
    <location>
        <begin position="501"/>
        <end position="579"/>
    </location>
</feature>
<keyword evidence="1" id="KW-0547">Nucleotide-binding</keyword>
<dbReference type="Proteomes" id="UP000018208">
    <property type="component" value="Unassembled WGS sequence"/>
</dbReference>
<feature type="compositionally biased region" description="Polar residues" evidence="7">
    <location>
        <begin position="42"/>
        <end position="60"/>
    </location>
</feature>
<reference evidence="12" key="2">
    <citation type="submission" date="2020-12" db="EMBL/GenBank/DDBJ databases">
        <title>New Spironucleus salmonicida genome in near-complete chromosomes.</title>
        <authorList>
            <person name="Xu F."/>
            <person name="Kurt Z."/>
            <person name="Jimenez-Gonzalez A."/>
            <person name="Astvaldsson A."/>
            <person name="Andersson J.O."/>
            <person name="Svard S.G."/>
        </authorList>
    </citation>
    <scope>NUCLEOTIDE SEQUENCE</scope>
    <source>
        <strain evidence="12">ATCC 50377</strain>
    </source>
</reference>
<dbReference type="GO" id="GO:0005829">
    <property type="term" value="C:cytosol"/>
    <property type="evidence" value="ECO:0007669"/>
    <property type="project" value="TreeGrafter"/>
</dbReference>
<evidence type="ECO:0000256" key="2">
    <source>
        <dbReference type="ARBA" id="ARBA00022801"/>
    </source>
</evidence>
<dbReference type="InterPro" id="IPR027417">
    <property type="entry name" value="P-loop_NTPase"/>
</dbReference>
<evidence type="ECO:0000256" key="7">
    <source>
        <dbReference type="SAM" id="MobiDB-lite"/>
    </source>
</evidence>
<evidence type="ECO:0000259" key="10">
    <source>
        <dbReference type="PROSITE" id="PS51195"/>
    </source>
</evidence>
<feature type="coiled-coil region" evidence="6">
    <location>
        <begin position="346"/>
        <end position="405"/>
    </location>
</feature>